<keyword evidence="1" id="KW-1133">Transmembrane helix</keyword>
<reference evidence="2" key="1">
    <citation type="journal article" date="2018" name="DNA Res.">
        <title>Multiple hybrid de novo genome assembly of finger millet, an orphan allotetraploid crop.</title>
        <authorList>
            <person name="Hatakeyama M."/>
            <person name="Aluri S."/>
            <person name="Balachadran M.T."/>
            <person name="Sivarajan S.R."/>
            <person name="Patrignani A."/>
            <person name="Gruter S."/>
            <person name="Poveda L."/>
            <person name="Shimizu-Inatsugi R."/>
            <person name="Baeten J."/>
            <person name="Francoijs K.J."/>
            <person name="Nataraja K.N."/>
            <person name="Reddy Y.A.N."/>
            <person name="Phadnis S."/>
            <person name="Ravikumar R.L."/>
            <person name="Schlapbach R."/>
            <person name="Sreeman S.M."/>
            <person name="Shimizu K.K."/>
        </authorList>
    </citation>
    <scope>NUCLEOTIDE SEQUENCE</scope>
</reference>
<feature type="transmembrane region" description="Helical" evidence="1">
    <location>
        <begin position="97"/>
        <end position="115"/>
    </location>
</feature>
<accession>A0AAV5CB91</accession>
<comment type="caution">
    <text evidence="2">The sequence shown here is derived from an EMBL/GenBank/DDBJ whole genome shotgun (WGS) entry which is preliminary data.</text>
</comment>
<protein>
    <recommendedName>
        <fullName evidence="4">Transmembrane protein</fullName>
    </recommendedName>
</protein>
<feature type="transmembrane region" description="Helical" evidence="1">
    <location>
        <begin position="71"/>
        <end position="91"/>
    </location>
</feature>
<evidence type="ECO:0000313" key="2">
    <source>
        <dbReference type="EMBL" id="GJM95483.1"/>
    </source>
</evidence>
<dbReference type="AlphaFoldDB" id="A0AAV5CB91"/>
<sequence>MARRNTIDDSDWDEVMLINGYAVFMGVFNVLLEETMSDFLRSWWGLLGAAVGTITKPFKKGKGKGLTDRSTASIVLALVISGIQALVLGVILCPVAVLYLLGMYISAGVSLWRLIEHDFGNDDGGPNLKPALQVLYI</sequence>
<evidence type="ECO:0000256" key="1">
    <source>
        <dbReference type="SAM" id="Phobius"/>
    </source>
</evidence>
<proteinExistence type="predicted"/>
<dbReference type="EMBL" id="BQKI01000005">
    <property type="protein sequence ID" value="GJM95483.1"/>
    <property type="molecule type" value="Genomic_DNA"/>
</dbReference>
<evidence type="ECO:0000313" key="3">
    <source>
        <dbReference type="Proteomes" id="UP001054889"/>
    </source>
</evidence>
<dbReference type="Proteomes" id="UP001054889">
    <property type="component" value="Unassembled WGS sequence"/>
</dbReference>
<evidence type="ECO:0008006" key="4">
    <source>
        <dbReference type="Google" id="ProtNLM"/>
    </source>
</evidence>
<keyword evidence="1" id="KW-0812">Transmembrane</keyword>
<keyword evidence="1" id="KW-0472">Membrane</keyword>
<feature type="transmembrane region" description="Helical" evidence="1">
    <location>
        <begin position="12"/>
        <end position="31"/>
    </location>
</feature>
<name>A0AAV5CB91_ELECO</name>
<organism evidence="2 3">
    <name type="scientific">Eleusine coracana subsp. coracana</name>
    <dbReference type="NCBI Taxonomy" id="191504"/>
    <lineage>
        <taxon>Eukaryota</taxon>
        <taxon>Viridiplantae</taxon>
        <taxon>Streptophyta</taxon>
        <taxon>Embryophyta</taxon>
        <taxon>Tracheophyta</taxon>
        <taxon>Spermatophyta</taxon>
        <taxon>Magnoliopsida</taxon>
        <taxon>Liliopsida</taxon>
        <taxon>Poales</taxon>
        <taxon>Poaceae</taxon>
        <taxon>PACMAD clade</taxon>
        <taxon>Chloridoideae</taxon>
        <taxon>Cynodonteae</taxon>
        <taxon>Eleusininae</taxon>
        <taxon>Eleusine</taxon>
    </lineage>
</organism>
<feature type="transmembrane region" description="Helical" evidence="1">
    <location>
        <begin position="43"/>
        <end position="59"/>
    </location>
</feature>
<reference evidence="2" key="2">
    <citation type="submission" date="2021-12" db="EMBL/GenBank/DDBJ databases">
        <title>Resequencing data analysis of finger millet.</title>
        <authorList>
            <person name="Hatakeyama M."/>
            <person name="Aluri S."/>
            <person name="Balachadran M.T."/>
            <person name="Sivarajan S.R."/>
            <person name="Poveda L."/>
            <person name="Shimizu-Inatsugi R."/>
            <person name="Schlapbach R."/>
            <person name="Sreeman S.M."/>
            <person name="Shimizu K.K."/>
        </authorList>
    </citation>
    <scope>NUCLEOTIDE SEQUENCE</scope>
</reference>
<gene>
    <name evidence="2" type="primary">ga12223</name>
    <name evidence="2" type="ORF">PR202_ga12223</name>
</gene>
<keyword evidence="3" id="KW-1185">Reference proteome</keyword>